<comment type="caution">
    <text evidence="1">The sequence shown here is derived from an EMBL/GenBank/DDBJ whole genome shotgun (WGS) entry which is preliminary data.</text>
</comment>
<feature type="non-terminal residue" evidence="1">
    <location>
        <position position="1"/>
    </location>
</feature>
<evidence type="ECO:0000313" key="2">
    <source>
        <dbReference type="Proteomes" id="UP001286313"/>
    </source>
</evidence>
<name>A0AAE1BEZ7_PETCI</name>
<dbReference type="Proteomes" id="UP001286313">
    <property type="component" value="Unassembled WGS sequence"/>
</dbReference>
<accession>A0AAE1BEZ7</accession>
<protein>
    <submittedName>
        <fullName evidence="1">Uncharacterized protein</fullName>
    </submittedName>
</protein>
<evidence type="ECO:0000313" key="1">
    <source>
        <dbReference type="EMBL" id="KAK3849166.1"/>
    </source>
</evidence>
<dbReference type="EMBL" id="JAWQEG010009090">
    <property type="protein sequence ID" value="KAK3849166.1"/>
    <property type="molecule type" value="Genomic_DNA"/>
</dbReference>
<keyword evidence="2" id="KW-1185">Reference proteome</keyword>
<organism evidence="1 2">
    <name type="scientific">Petrolisthes cinctipes</name>
    <name type="common">Flat porcelain crab</name>
    <dbReference type="NCBI Taxonomy" id="88211"/>
    <lineage>
        <taxon>Eukaryota</taxon>
        <taxon>Metazoa</taxon>
        <taxon>Ecdysozoa</taxon>
        <taxon>Arthropoda</taxon>
        <taxon>Crustacea</taxon>
        <taxon>Multicrustacea</taxon>
        <taxon>Malacostraca</taxon>
        <taxon>Eumalacostraca</taxon>
        <taxon>Eucarida</taxon>
        <taxon>Decapoda</taxon>
        <taxon>Pleocyemata</taxon>
        <taxon>Anomura</taxon>
        <taxon>Galatheoidea</taxon>
        <taxon>Porcellanidae</taxon>
        <taxon>Petrolisthes</taxon>
    </lineage>
</organism>
<dbReference type="AlphaFoldDB" id="A0AAE1BEZ7"/>
<sequence length="39" mass="4479">EGNENGMGYARKRHKWKGEVGETGGTVVVCWEKEEKQDR</sequence>
<proteinExistence type="predicted"/>
<reference evidence="1" key="1">
    <citation type="submission" date="2023-10" db="EMBL/GenBank/DDBJ databases">
        <title>Genome assemblies of two species of porcelain crab, Petrolisthes cinctipes and Petrolisthes manimaculis (Anomura: Porcellanidae).</title>
        <authorList>
            <person name="Angst P."/>
        </authorList>
    </citation>
    <scope>NUCLEOTIDE SEQUENCE</scope>
    <source>
        <strain evidence="1">PB745_01</strain>
        <tissue evidence="1">Gill</tissue>
    </source>
</reference>
<gene>
    <name evidence="1" type="ORF">Pcinc_044065</name>
</gene>